<gene>
    <name evidence="2" type="ORF">FA13DRAFT_1727552</name>
</gene>
<feature type="compositionally biased region" description="Polar residues" evidence="1">
    <location>
        <begin position="230"/>
        <end position="253"/>
    </location>
</feature>
<proteinExistence type="predicted"/>
<comment type="caution">
    <text evidence="2">The sequence shown here is derived from an EMBL/GenBank/DDBJ whole genome shotgun (WGS) entry which is preliminary data.</text>
</comment>
<dbReference type="Proteomes" id="UP000298030">
    <property type="component" value="Unassembled WGS sequence"/>
</dbReference>
<dbReference type="AlphaFoldDB" id="A0A4Y7TP67"/>
<name>A0A4Y7TP67_COPMI</name>
<accession>A0A4Y7TP67</accession>
<dbReference type="STRING" id="71717.A0A4Y7TP67"/>
<reference evidence="2 3" key="1">
    <citation type="journal article" date="2019" name="Nat. Ecol. Evol.">
        <title>Megaphylogeny resolves global patterns of mushroom evolution.</title>
        <authorList>
            <person name="Varga T."/>
            <person name="Krizsan K."/>
            <person name="Foldi C."/>
            <person name="Dima B."/>
            <person name="Sanchez-Garcia M."/>
            <person name="Sanchez-Ramirez S."/>
            <person name="Szollosi G.J."/>
            <person name="Szarkandi J.G."/>
            <person name="Papp V."/>
            <person name="Albert L."/>
            <person name="Andreopoulos W."/>
            <person name="Angelini C."/>
            <person name="Antonin V."/>
            <person name="Barry K.W."/>
            <person name="Bougher N.L."/>
            <person name="Buchanan P."/>
            <person name="Buyck B."/>
            <person name="Bense V."/>
            <person name="Catcheside P."/>
            <person name="Chovatia M."/>
            <person name="Cooper J."/>
            <person name="Damon W."/>
            <person name="Desjardin D."/>
            <person name="Finy P."/>
            <person name="Geml J."/>
            <person name="Haridas S."/>
            <person name="Hughes K."/>
            <person name="Justo A."/>
            <person name="Karasinski D."/>
            <person name="Kautmanova I."/>
            <person name="Kiss B."/>
            <person name="Kocsube S."/>
            <person name="Kotiranta H."/>
            <person name="LaButti K.M."/>
            <person name="Lechner B.E."/>
            <person name="Liimatainen K."/>
            <person name="Lipzen A."/>
            <person name="Lukacs Z."/>
            <person name="Mihaltcheva S."/>
            <person name="Morgado L.N."/>
            <person name="Niskanen T."/>
            <person name="Noordeloos M.E."/>
            <person name="Ohm R.A."/>
            <person name="Ortiz-Santana B."/>
            <person name="Ovrebo C."/>
            <person name="Racz N."/>
            <person name="Riley R."/>
            <person name="Savchenko A."/>
            <person name="Shiryaev A."/>
            <person name="Soop K."/>
            <person name="Spirin V."/>
            <person name="Szebenyi C."/>
            <person name="Tomsovsky M."/>
            <person name="Tulloss R.E."/>
            <person name="Uehling J."/>
            <person name="Grigoriev I.V."/>
            <person name="Vagvolgyi C."/>
            <person name="Papp T."/>
            <person name="Martin F.M."/>
            <person name="Miettinen O."/>
            <person name="Hibbett D.S."/>
            <person name="Nagy L.G."/>
        </authorList>
    </citation>
    <scope>NUCLEOTIDE SEQUENCE [LARGE SCALE GENOMIC DNA]</scope>
    <source>
        <strain evidence="2 3">FP101781</strain>
    </source>
</reference>
<feature type="region of interest" description="Disordered" evidence="1">
    <location>
        <begin position="421"/>
        <end position="600"/>
    </location>
</feature>
<protein>
    <submittedName>
        <fullName evidence="2">Uncharacterized protein</fullName>
    </submittedName>
</protein>
<evidence type="ECO:0000313" key="2">
    <source>
        <dbReference type="EMBL" id="TEB35995.1"/>
    </source>
</evidence>
<feature type="compositionally biased region" description="Basic and acidic residues" evidence="1">
    <location>
        <begin position="469"/>
        <end position="494"/>
    </location>
</feature>
<evidence type="ECO:0000313" key="3">
    <source>
        <dbReference type="Proteomes" id="UP000298030"/>
    </source>
</evidence>
<evidence type="ECO:0000256" key="1">
    <source>
        <dbReference type="SAM" id="MobiDB-lite"/>
    </source>
</evidence>
<dbReference type="OrthoDB" id="3068282at2759"/>
<feature type="region of interest" description="Disordered" evidence="1">
    <location>
        <begin position="154"/>
        <end position="304"/>
    </location>
</feature>
<sequence>MGSQTRRAGSSPTTIIVMVDTPVASSQAQEQTILKNKRVFKYFLRSFENLSNPELFRENAIKFAKWLENPRGYYDKARPEIMRLAMTIQTTLRKDIGISESLAVPFPLETHMHHPMSQHYIKLAQTIHKFRHLFVEPDLQSLLKKLFESANLPSEDVTPPAGGSAQTPPIASASPRATEPPQQDVVIEQRTPNIGSQSTEPAPPNMHPTQANPSASMQSATPQPRAHTQGKGSASTSRNPTSTRSAAQTNRPNLQDAFSIPGRTGSADPFERVMVGSSVTPSSSNATLAEPSPAKKKRKKRKVSLDISKYEDLDVKTFLAKQEQLQSPTIPPPLALSISGVTAISAQAPGAEQRTDGPLATASSPSKEVIVLDTPSPQVAPVVIKPEPQEAMLPPPKRFTPHEVIDLTLSDDEDSIAVDRALTADVAEESSTSMDVDASIPPAPEGDAQVQAELTVDAQATRVEPPEEAPSHDTPSEPPKVDEVSDREKQRDESGETDMELASESSRHATEEVPMELDSEPAAATPRPSTPVSETDTTPKANKVAQASPVDIPSAKDVPEGDEASAEDAGESHEPTHPEPIGMNVEQEQPVPAPPAQVTQSGIYRNEVQVMAFERGSTSKSRLAFGLNVDEEQYKSIVTWREQTASILDLKSTLCISLACYPLSQIDPAIPLEPQLAQLASSWPDEGGLTLRVEFNSKMETFSLSPPLFVSPDSTIDISMFIKVGQNQFFINHYKDWTEYVFVLLRHRPTEKQIEGVETKRSEEEAWQQWLKEMMQPIKIDLPELHLQALPVS</sequence>
<dbReference type="EMBL" id="QPFP01000006">
    <property type="protein sequence ID" value="TEB35995.1"/>
    <property type="molecule type" value="Genomic_DNA"/>
</dbReference>
<feature type="compositionally biased region" description="Acidic residues" evidence="1">
    <location>
        <begin position="560"/>
        <end position="569"/>
    </location>
</feature>
<feature type="compositionally biased region" description="Polar residues" evidence="1">
    <location>
        <begin position="207"/>
        <end position="222"/>
    </location>
</feature>
<feature type="compositionally biased region" description="Polar residues" evidence="1">
    <location>
        <begin position="190"/>
        <end position="200"/>
    </location>
</feature>
<feature type="compositionally biased region" description="Polar residues" evidence="1">
    <location>
        <begin position="530"/>
        <end position="540"/>
    </location>
</feature>
<feature type="compositionally biased region" description="Polar residues" evidence="1">
    <location>
        <begin position="277"/>
        <end position="287"/>
    </location>
</feature>
<organism evidence="2 3">
    <name type="scientific">Coprinellus micaceus</name>
    <name type="common">Glistening ink-cap mushroom</name>
    <name type="synonym">Coprinus micaceus</name>
    <dbReference type="NCBI Taxonomy" id="71717"/>
    <lineage>
        <taxon>Eukaryota</taxon>
        <taxon>Fungi</taxon>
        <taxon>Dikarya</taxon>
        <taxon>Basidiomycota</taxon>
        <taxon>Agaricomycotina</taxon>
        <taxon>Agaricomycetes</taxon>
        <taxon>Agaricomycetidae</taxon>
        <taxon>Agaricales</taxon>
        <taxon>Agaricineae</taxon>
        <taxon>Psathyrellaceae</taxon>
        <taxon>Coprinellus</taxon>
    </lineage>
</organism>
<keyword evidence="3" id="KW-1185">Reference proteome</keyword>